<feature type="region of interest" description="Disordered" evidence="1">
    <location>
        <begin position="34"/>
        <end position="61"/>
    </location>
</feature>
<evidence type="ECO:0000256" key="1">
    <source>
        <dbReference type="SAM" id="MobiDB-lite"/>
    </source>
</evidence>
<accession>A0A7I8LM57</accession>
<dbReference type="EMBL" id="LR746281">
    <property type="protein sequence ID" value="CAA7411137.1"/>
    <property type="molecule type" value="Genomic_DNA"/>
</dbReference>
<keyword evidence="2" id="KW-0732">Signal</keyword>
<keyword evidence="4" id="KW-1185">Reference proteome</keyword>
<protein>
    <submittedName>
        <fullName evidence="3">Uncharacterized protein</fullName>
    </submittedName>
</protein>
<evidence type="ECO:0000256" key="2">
    <source>
        <dbReference type="SAM" id="SignalP"/>
    </source>
</evidence>
<dbReference type="Proteomes" id="UP000663760">
    <property type="component" value="Chromosome 18"/>
</dbReference>
<sequence>MAAGVLHRALPLLILFLVLPYPCSIGARTHLSRAAAGAPTASDDQTRSEALSTPSGRRSSAVEGCVTFGFLPRGVLVPPSAPSKRHNMMRVNDYASHWPASP</sequence>
<reference evidence="3" key="1">
    <citation type="submission" date="2020-02" db="EMBL/GenBank/DDBJ databases">
        <authorList>
            <person name="Scholz U."/>
            <person name="Mascher M."/>
            <person name="Fiebig A."/>
        </authorList>
    </citation>
    <scope>NUCLEOTIDE SEQUENCE</scope>
</reference>
<feature type="signal peptide" evidence="2">
    <location>
        <begin position="1"/>
        <end position="26"/>
    </location>
</feature>
<organism evidence="3 4">
    <name type="scientific">Spirodela intermedia</name>
    <name type="common">Intermediate duckweed</name>
    <dbReference type="NCBI Taxonomy" id="51605"/>
    <lineage>
        <taxon>Eukaryota</taxon>
        <taxon>Viridiplantae</taxon>
        <taxon>Streptophyta</taxon>
        <taxon>Embryophyta</taxon>
        <taxon>Tracheophyta</taxon>
        <taxon>Spermatophyta</taxon>
        <taxon>Magnoliopsida</taxon>
        <taxon>Liliopsida</taxon>
        <taxon>Araceae</taxon>
        <taxon>Lemnoideae</taxon>
        <taxon>Spirodela</taxon>
    </lineage>
</organism>
<name>A0A7I8LM57_SPIIN</name>
<proteinExistence type="predicted"/>
<gene>
    <name evidence="3" type="ORF">SI8410_18021815</name>
</gene>
<feature type="chain" id="PRO_5029675129" evidence="2">
    <location>
        <begin position="27"/>
        <end position="102"/>
    </location>
</feature>
<dbReference type="AlphaFoldDB" id="A0A7I8LM57"/>
<feature type="compositionally biased region" description="Polar residues" evidence="1">
    <location>
        <begin position="48"/>
        <end position="58"/>
    </location>
</feature>
<evidence type="ECO:0000313" key="4">
    <source>
        <dbReference type="Proteomes" id="UP000663760"/>
    </source>
</evidence>
<evidence type="ECO:0000313" key="3">
    <source>
        <dbReference type="EMBL" id="CAA7411137.1"/>
    </source>
</evidence>
<dbReference type="OrthoDB" id="994133at2759"/>